<evidence type="ECO:0000256" key="5">
    <source>
        <dbReference type="ARBA" id="ARBA00022801"/>
    </source>
</evidence>
<dbReference type="SUPFAM" id="SSF51445">
    <property type="entry name" value="(Trans)glycosidases"/>
    <property type="match status" value="1"/>
</dbReference>
<dbReference type="Gene3D" id="3.20.20.300">
    <property type="entry name" value="Glycoside hydrolase, family 3, N-terminal domain"/>
    <property type="match status" value="1"/>
</dbReference>
<dbReference type="AlphaFoldDB" id="W3WW91"/>
<comment type="catalytic activity">
    <reaction evidence="1">
        <text>Hydrolysis of terminal, non-reducing beta-D-glucosyl residues with release of beta-D-glucose.</text>
        <dbReference type="EC" id="3.2.1.21"/>
    </reaction>
</comment>
<dbReference type="InterPro" id="IPR017853">
    <property type="entry name" value="GH"/>
</dbReference>
<keyword evidence="8" id="KW-0326">Glycosidase</keyword>
<keyword evidence="14" id="KW-1185">Reference proteome</keyword>
<dbReference type="Proteomes" id="UP000030651">
    <property type="component" value="Unassembled WGS sequence"/>
</dbReference>
<keyword evidence="6" id="KW-0325">Glycoprotein</keyword>
<dbReference type="STRING" id="1229662.W3WW91"/>
<evidence type="ECO:0000259" key="12">
    <source>
        <dbReference type="SMART" id="SM01217"/>
    </source>
</evidence>
<dbReference type="PRINTS" id="PR00133">
    <property type="entry name" value="GLHYDRLASE3"/>
</dbReference>
<evidence type="ECO:0000256" key="3">
    <source>
        <dbReference type="ARBA" id="ARBA00005336"/>
    </source>
</evidence>
<comment type="pathway">
    <text evidence="2">Glycan metabolism; cellulose degradation.</text>
</comment>
<evidence type="ECO:0000256" key="8">
    <source>
        <dbReference type="ARBA" id="ARBA00023295"/>
    </source>
</evidence>
<dbReference type="InterPro" id="IPR036962">
    <property type="entry name" value="Glyco_hydro_3_N_sf"/>
</dbReference>
<dbReference type="InterPro" id="IPR026891">
    <property type="entry name" value="Fn3-like"/>
</dbReference>
<proteinExistence type="inferred from homology"/>
<dbReference type="PANTHER" id="PTHR42715:SF14">
    <property type="entry name" value="BETA-GLUCOSIDASE D-RELATED"/>
    <property type="match status" value="1"/>
</dbReference>
<reference evidence="14" key="1">
    <citation type="journal article" date="2015" name="BMC Genomics">
        <title>Genomic and transcriptomic analysis of the endophytic fungus Pestalotiopsis fici reveals its lifestyle and high potential for synthesis of natural products.</title>
        <authorList>
            <person name="Wang X."/>
            <person name="Zhang X."/>
            <person name="Liu L."/>
            <person name="Xiang M."/>
            <person name="Wang W."/>
            <person name="Sun X."/>
            <person name="Che Y."/>
            <person name="Guo L."/>
            <person name="Liu G."/>
            <person name="Guo L."/>
            <person name="Wang C."/>
            <person name="Yin W.B."/>
            <person name="Stadler M."/>
            <person name="Zhang X."/>
            <person name="Liu X."/>
        </authorList>
    </citation>
    <scope>NUCLEOTIDE SEQUENCE [LARGE SCALE GENOMIC DNA]</scope>
    <source>
        <strain evidence="14">W106-1 / CGMCC3.15140</strain>
    </source>
</reference>
<dbReference type="SMART" id="SM01217">
    <property type="entry name" value="Fn3_like"/>
    <property type="match status" value="1"/>
</dbReference>
<keyword evidence="11" id="KW-0732">Signal</keyword>
<keyword evidence="9" id="KW-0624">Polysaccharide degradation</keyword>
<dbReference type="PANTHER" id="PTHR42715">
    <property type="entry name" value="BETA-GLUCOSIDASE"/>
    <property type="match status" value="1"/>
</dbReference>
<dbReference type="Gene3D" id="2.60.40.10">
    <property type="entry name" value="Immunoglobulins"/>
    <property type="match status" value="1"/>
</dbReference>
<dbReference type="SUPFAM" id="SSF52279">
    <property type="entry name" value="Beta-D-glucan exohydrolase, C-terminal domain"/>
    <property type="match status" value="1"/>
</dbReference>
<evidence type="ECO:0000256" key="10">
    <source>
        <dbReference type="SAM" id="MobiDB-lite"/>
    </source>
</evidence>
<dbReference type="RefSeq" id="XP_007836954.1">
    <property type="nucleotide sequence ID" value="XM_007838763.1"/>
</dbReference>
<dbReference type="GO" id="GO:0008422">
    <property type="term" value="F:beta-glucosidase activity"/>
    <property type="evidence" value="ECO:0007669"/>
    <property type="project" value="UniProtKB-EC"/>
</dbReference>
<evidence type="ECO:0000256" key="9">
    <source>
        <dbReference type="ARBA" id="ARBA00023326"/>
    </source>
</evidence>
<comment type="similarity">
    <text evidence="3">Belongs to the glycosyl hydrolase 3 family.</text>
</comment>
<evidence type="ECO:0000256" key="11">
    <source>
        <dbReference type="SAM" id="SignalP"/>
    </source>
</evidence>
<dbReference type="Pfam" id="PF01915">
    <property type="entry name" value="Glyco_hydro_3_C"/>
    <property type="match status" value="1"/>
</dbReference>
<evidence type="ECO:0000256" key="2">
    <source>
        <dbReference type="ARBA" id="ARBA00004987"/>
    </source>
</evidence>
<evidence type="ECO:0000313" key="14">
    <source>
        <dbReference type="Proteomes" id="UP000030651"/>
    </source>
</evidence>
<feature type="signal peptide" evidence="11">
    <location>
        <begin position="1"/>
        <end position="21"/>
    </location>
</feature>
<dbReference type="InterPro" id="IPR036881">
    <property type="entry name" value="Glyco_hydro_3_C_sf"/>
</dbReference>
<dbReference type="InterPro" id="IPR001764">
    <property type="entry name" value="Glyco_hydro_3_N"/>
</dbReference>
<sequence length="800" mass="83399">MKAAQSFRALAALSSITGSLAVTNSSAPSNGNGTVTAADSHAPILGDGTVSLGMATDAFNKAKAMVDQMTNAEKVKVITGQGVTSANISWPGLVSKDGVAGINQNFFVSGFAEPNAATMTWNKTLYQLHSKALGEEFYGSGYNLIMGPVASPLGRDPLGGRSPEGFSPDPYLSGIMFGAATAGINSAGVIGVGRHYILNEQETNRMNGGYSANANDKTMSEVYVWPFADAVYNGLMGVMCGMNKVNDSFSCESDKGLNGYLKTNAGFPGLVMPDVNSQHTAFGSANGGLDRGSAGLWNAVTILKGLQDGDLTQDRLDDMAVRNIIGYYFVGLDDGLQPEAGSSMIDRGVRANHSQVIRQVGDEALILLKNDKSTGGGLPLNKPATVALFGAHAGPCMAGPNQGFSVGGTPSDIYQGHLATACGSGDASFSYLITPFEVLNPRIADDGGMIWWVLNNTYTPSDFSGFPGGGGPGGGGPGGPGGGNTNNSIVARQGPGGPGGGFGGGTGATPSIDAYSQNADVCLVFINSWSGEGADRQEMSNVDQDNLVKSVAENCNNTIVVGNFAGPRVLDEWIELENVRAVLYSGLLGQESGRAIADVLFGDVNPSGRLTHTIAKNASDYPTPTCETKQCNYTEGIYIDYRYFQQKDIEVRFPFGFGLSYTTFEYGEVSATVTNATALASKYPTGPITLGGPEGSFDEVISVSTTIANTGDVDGAEVAQLYISFPAEAAQPPRILRGFEKVNIPAGQSADVTISVRRRDISHWDNIAQNWAIASGDYTLSIGASVEDIKGNTTITITAS</sequence>
<feature type="domain" description="Fibronectin type III-like" evidence="12">
    <location>
        <begin position="717"/>
        <end position="786"/>
    </location>
</feature>
<dbReference type="GO" id="GO:0009251">
    <property type="term" value="P:glucan catabolic process"/>
    <property type="evidence" value="ECO:0007669"/>
    <property type="project" value="TreeGrafter"/>
</dbReference>
<dbReference type="Pfam" id="PF14310">
    <property type="entry name" value="Fn3-like"/>
    <property type="match status" value="1"/>
</dbReference>
<accession>W3WW91</accession>
<dbReference type="InParanoid" id="W3WW91"/>
<organism evidence="13 14">
    <name type="scientific">Pestalotiopsis fici (strain W106-1 / CGMCC3.15140)</name>
    <dbReference type="NCBI Taxonomy" id="1229662"/>
    <lineage>
        <taxon>Eukaryota</taxon>
        <taxon>Fungi</taxon>
        <taxon>Dikarya</taxon>
        <taxon>Ascomycota</taxon>
        <taxon>Pezizomycotina</taxon>
        <taxon>Sordariomycetes</taxon>
        <taxon>Xylariomycetidae</taxon>
        <taxon>Amphisphaeriales</taxon>
        <taxon>Sporocadaceae</taxon>
        <taxon>Pestalotiopsis</taxon>
    </lineage>
</organism>
<feature type="compositionally biased region" description="Gly residues" evidence="10">
    <location>
        <begin position="466"/>
        <end position="484"/>
    </location>
</feature>
<dbReference type="Gene3D" id="3.40.50.1700">
    <property type="entry name" value="Glycoside hydrolase family 3 C-terminal domain"/>
    <property type="match status" value="1"/>
</dbReference>
<dbReference type="EMBL" id="KI912115">
    <property type="protein sequence ID" value="ETS78120.1"/>
    <property type="molecule type" value="Genomic_DNA"/>
</dbReference>
<dbReference type="EC" id="3.2.1.21" evidence="4"/>
<evidence type="ECO:0000256" key="1">
    <source>
        <dbReference type="ARBA" id="ARBA00000448"/>
    </source>
</evidence>
<dbReference type="InterPro" id="IPR013783">
    <property type="entry name" value="Ig-like_fold"/>
</dbReference>
<dbReference type="HOGENOM" id="CLU_004542_2_1_1"/>
<feature type="compositionally biased region" description="Gly residues" evidence="10">
    <location>
        <begin position="494"/>
        <end position="505"/>
    </location>
</feature>
<keyword evidence="5" id="KW-0378">Hydrolase</keyword>
<evidence type="ECO:0000313" key="13">
    <source>
        <dbReference type="EMBL" id="ETS78120.1"/>
    </source>
</evidence>
<gene>
    <name evidence="13" type="ORF">PFICI_10182</name>
</gene>
<dbReference type="InterPro" id="IPR050288">
    <property type="entry name" value="Cellulose_deg_GH3"/>
</dbReference>
<evidence type="ECO:0000256" key="4">
    <source>
        <dbReference type="ARBA" id="ARBA00012744"/>
    </source>
</evidence>
<dbReference type="KEGG" id="pfy:PFICI_10182"/>
<evidence type="ECO:0000256" key="6">
    <source>
        <dbReference type="ARBA" id="ARBA00023180"/>
    </source>
</evidence>
<dbReference type="InterPro" id="IPR002772">
    <property type="entry name" value="Glyco_hydro_3_C"/>
</dbReference>
<feature type="region of interest" description="Disordered" evidence="10">
    <location>
        <begin position="464"/>
        <end position="505"/>
    </location>
</feature>
<feature type="chain" id="PRO_5004834021" description="beta-glucosidase" evidence="11">
    <location>
        <begin position="22"/>
        <end position="800"/>
    </location>
</feature>
<dbReference type="GeneID" id="19275195"/>
<dbReference type="Pfam" id="PF00933">
    <property type="entry name" value="Glyco_hydro_3"/>
    <property type="match status" value="1"/>
</dbReference>
<protein>
    <recommendedName>
        <fullName evidence="4">beta-glucosidase</fullName>
        <ecNumber evidence="4">3.2.1.21</ecNumber>
    </recommendedName>
</protein>
<evidence type="ECO:0000256" key="7">
    <source>
        <dbReference type="ARBA" id="ARBA00023277"/>
    </source>
</evidence>
<dbReference type="OMA" id="DSWNIND"/>
<dbReference type="eggNOG" id="ENOG502R4T1">
    <property type="taxonomic scope" value="Eukaryota"/>
</dbReference>
<dbReference type="OrthoDB" id="416222at2759"/>
<keyword evidence="7" id="KW-0119">Carbohydrate metabolism</keyword>
<name>W3WW91_PESFW</name>